<organism evidence="1 2">
    <name type="scientific">candidate division LCP-89 bacterium B3_LCP</name>
    <dbReference type="NCBI Taxonomy" id="2012998"/>
    <lineage>
        <taxon>Bacteria</taxon>
        <taxon>Pseudomonadati</taxon>
        <taxon>Bacteria division LCP-89</taxon>
    </lineage>
</organism>
<accession>A0A532UYG2</accession>
<evidence type="ECO:0000313" key="2">
    <source>
        <dbReference type="Proteomes" id="UP000319619"/>
    </source>
</evidence>
<name>A0A532UYG2_UNCL8</name>
<proteinExistence type="predicted"/>
<dbReference type="EMBL" id="NJBN01000006">
    <property type="protein sequence ID" value="TKJ39956.1"/>
    <property type="molecule type" value="Genomic_DNA"/>
</dbReference>
<sequence>MNSYPTQMNLEAVTRRERSLSEPRYGISLIAGRPLDGPVVEAILNLQLQIANIIQNGLILMDPKLVHITIFRGQSSVSPCNTSIQPPPVLSATFNDIAPVTLGWREIMIDFDGAIRAYTSPSVWPFPSQRQAHAVTRILSDSYGVQISVQQRLWATLGTLQGIACQPRLIKETRALIGHYTIPEITINCLKLLYYQDLQLVLADTIEVYDLQ</sequence>
<comment type="caution">
    <text evidence="1">The sequence shown here is derived from an EMBL/GenBank/DDBJ whole genome shotgun (WGS) entry which is preliminary data.</text>
</comment>
<gene>
    <name evidence="1" type="ORF">CEE37_09470</name>
</gene>
<dbReference type="AlphaFoldDB" id="A0A532UYG2"/>
<protein>
    <submittedName>
        <fullName evidence="1">Uncharacterized protein</fullName>
    </submittedName>
</protein>
<evidence type="ECO:0000313" key="1">
    <source>
        <dbReference type="EMBL" id="TKJ39956.1"/>
    </source>
</evidence>
<reference evidence="1 2" key="1">
    <citation type="submission" date="2017-06" db="EMBL/GenBank/DDBJ databases">
        <title>Novel microbial phyla capable of carbon fixation and sulfur reduction in deep-sea sediments.</title>
        <authorList>
            <person name="Huang J."/>
            <person name="Baker B."/>
            <person name="Wang Y."/>
        </authorList>
    </citation>
    <scope>NUCLEOTIDE SEQUENCE [LARGE SCALE GENOMIC DNA]</scope>
    <source>
        <strain evidence="1">B3_LCP</strain>
    </source>
</reference>
<dbReference type="Proteomes" id="UP000319619">
    <property type="component" value="Unassembled WGS sequence"/>
</dbReference>